<evidence type="ECO:0000313" key="2">
    <source>
        <dbReference type="Proteomes" id="UP001164761"/>
    </source>
</evidence>
<dbReference type="EMBL" id="CP104067">
    <property type="protein sequence ID" value="WAH43340.1"/>
    <property type="molecule type" value="Genomic_DNA"/>
</dbReference>
<reference evidence="1" key="1">
    <citation type="submission" date="2022-08" db="EMBL/GenBank/DDBJ databases">
        <title>Alicyclobacillus fastidiosus DSM 17978, complete genome.</title>
        <authorList>
            <person name="Wang Q."/>
            <person name="Cai R."/>
            <person name="Wang Z."/>
        </authorList>
    </citation>
    <scope>NUCLEOTIDE SEQUENCE</scope>
    <source>
        <strain evidence="1">DSM 17978</strain>
    </source>
</reference>
<proteinExistence type="predicted"/>
<accession>A0ABY6ZN03</accession>
<name>A0ABY6ZN03_9BACL</name>
<organism evidence="1 2">
    <name type="scientific">Alicyclobacillus fastidiosus</name>
    <dbReference type="NCBI Taxonomy" id="392011"/>
    <lineage>
        <taxon>Bacteria</taxon>
        <taxon>Bacillati</taxon>
        <taxon>Bacillota</taxon>
        <taxon>Bacilli</taxon>
        <taxon>Bacillales</taxon>
        <taxon>Alicyclobacillaceae</taxon>
        <taxon>Alicyclobacillus</taxon>
    </lineage>
</organism>
<protein>
    <submittedName>
        <fullName evidence="1">DUF3231 family protein</fullName>
    </submittedName>
</protein>
<dbReference type="Gene3D" id="1.20.1260.10">
    <property type="match status" value="1"/>
</dbReference>
<dbReference type="InterPro" id="IPR021617">
    <property type="entry name" value="DUF3231"/>
</dbReference>
<dbReference type="InterPro" id="IPR012347">
    <property type="entry name" value="Ferritin-like"/>
</dbReference>
<evidence type="ECO:0000313" key="1">
    <source>
        <dbReference type="EMBL" id="WAH43340.1"/>
    </source>
</evidence>
<sequence>MNALEITHLHTNIQKNVLGKWLIIGFAQVAKSPKVRQHFERGKELATKHLKIFTDVLLSDDLPAPTLSDTCVTDSTTQTFSDKLMLFHINATTAESIGDYGIAIGASPRRDLTLAYGRLFSEIALYADDGVEMMIEHGWFEQPPMADNRKSLARK</sequence>
<dbReference type="Pfam" id="PF11553">
    <property type="entry name" value="DUF3231"/>
    <property type="match status" value="1"/>
</dbReference>
<keyword evidence="2" id="KW-1185">Reference proteome</keyword>
<gene>
    <name evidence="1" type="ORF">NZD89_08095</name>
</gene>
<dbReference type="RefSeq" id="WP_268007224.1">
    <property type="nucleotide sequence ID" value="NZ_BSUT01000001.1"/>
</dbReference>
<dbReference type="Proteomes" id="UP001164761">
    <property type="component" value="Chromosome"/>
</dbReference>